<organism evidence="4 5">
    <name type="scientific">Orchesella cincta</name>
    <name type="common">Springtail</name>
    <name type="synonym">Podura cincta</name>
    <dbReference type="NCBI Taxonomy" id="48709"/>
    <lineage>
        <taxon>Eukaryota</taxon>
        <taxon>Metazoa</taxon>
        <taxon>Ecdysozoa</taxon>
        <taxon>Arthropoda</taxon>
        <taxon>Hexapoda</taxon>
        <taxon>Collembola</taxon>
        <taxon>Entomobryomorpha</taxon>
        <taxon>Entomobryoidea</taxon>
        <taxon>Orchesellidae</taxon>
        <taxon>Orchesellinae</taxon>
        <taxon>Orchesella</taxon>
    </lineage>
</organism>
<feature type="chain" id="PRO_5008905731" description="Chitin-binding type-4 domain-containing protein" evidence="2">
    <location>
        <begin position="32"/>
        <end position="374"/>
    </location>
</feature>
<protein>
    <recommendedName>
        <fullName evidence="3">Chitin-binding type-4 domain-containing protein</fullName>
    </recommendedName>
</protein>
<evidence type="ECO:0000259" key="3">
    <source>
        <dbReference type="Pfam" id="PF03067"/>
    </source>
</evidence>
<dbReference type="PANTHER" id="PTHR21113">
    <property type="entry name" value="AGAP001705-PA"/>
    <property type="match status" value="1"/>
</dbReference>
<keyword evidence="2" id="KW-0732">Signal</keyword>
<sequence>MMMIMKSSRGMWSTVTVFLACLMFSWNEVKGHGRLIEPPSRSSMWRYGFNTTANYNDHELYCGGFARQHQKNSGKCGVCGDPWDGQKPNEAGGTYAQGIIVRKYRQNSIIRIKVELTANHKGYFEFRLCPNNNPKKVVSQKCLDRHTLKQANGEGPRYYPGEGTKVFESRYLLPKDMTCTQCVLQWRYIAANSWGGPCPDGSKEGLGCGPQEEFRACSDVAIYDDKGYASAEEVEIIDKDEEDNVVDVDKLEGGNTSTEISIDDTVDRSEPSVWPFIMALIALMFAALGFGSLLGWFYRKELLQFASDTMSRARRKMGSGDGFVNGQSGGPPVPPPRHKKFHTITSSNGKGEKRHITPDVISQPMHVTINGLAV</sequence>
<feature type="transmembrane region" description="Helical" evidence="1">
    <location>
        <begin position="273"/>
        <end position="298"/>
    </location>
</feature>
<feature type="domain" description="Chitin-binding type-4" evidence="3">
    <location>
        <begin position="32"/>
        <end position="220"/>
    </location>
</feature>
<dbReference type="Proteomes" id="UP000094527">
    <property type="component" value="Unassembled WGS sequence"/>
</dbReference>
<comment type="caution">
    <text evidence="4">The sequence shown here is derived from an EMBL/GenBank/DDBJ whole genome shotgun (WGS) entry which is preliminary data.</text>
</comment>
<keyword evidence="1" id="KW-0812">Transmembrane</keyword>
<dbReference type="STRING" id="48709.A0A1D2NLL3"/>
<dbReference type="PROSITE" id="PS51257">
    <property type="entry name" value="PROKAR_LIPOPROTEIN"/>
    <property type="match status" value="1"/>
</dbReference>
<keyword evidence="1" id="KW-0472">Membrane</keyword>
<proteinExistence type="predicted"/>
<dbReference type="AlphaFoldDB" id="A0A1D2NLL3"/>
<reference evidence="4 5" key="1">
    <citation type="journal article" date="2016" name="Genome Biol. Evol.">
        <title>Gene Family Evolution Reflects Adaptation to Soil Environmental Stressors in the Genome of the Collembolan Orchesella cincta.</title>
        <authorList>
            <person name="Faddeeva-Vakhrusheva A."/>
            <person name="Derks M.F."/>
            <person name="Anvar S.Y."/>
            <person name="Agamennone V."/>
            <person name="Suring W."/>
            <person name="Smit S."/>
            <person name="van Straalen N.M."/>
            <person name="Roelofs D."/>
        </authorList>
    </citation>
    <scope>NUCLEOTIDE SEQUENCE [LARGE SCALE GENOMIC DNA]</scope>
    <source>
        <tissue evidence="4">Mixed pool</tissue>
    </source>
</reference>
<feature type="signal peptide" evidence="2">
    <location>
        <begin position="1"/>
        <end position="31"/>
    </location>
</feature>
<keyword evidence="5" id="KW-1185">Reference proteome</keyword>
<dbReference type="PANTHER" id="PTHR21113:SF4">
    <property type="entry name" value="CHITIN-BINDING TYPE-4 DOMAIN-CONTAINING PROTEIN"/>
    <property type="match status" value="1"/>
</dbReference>
<accession>A0A1D2NLL3</accession>
<evidence type="ECO:0000313" key="4">
    <source>
        <dbReference type="EMBL" id="ODN06173.1"/>
    </source>
</evidence>
<evidence type="ECO:0000313" key="5">
    <source>
        <dbReference type="Proteomes" id="UP000094527"/>
    </source>
</evidence>
<evidence type="ECO:0000256" key="1">
    <source>
        <dbReference type="SAM" id="Phobius"/>
    </source>
</evidence>
<keyword evidence="1" id="KW-1133">Transmembrane helix</keyword>
<dbReference type="EMBL" id="LJIJ01000009">
    <property type="protein sequence ID" value="ODN06173.1"/>
    <property type="molecule type" value="Genomic_DNA"/>
</dbReference>
<name>A0A1D2NLL3_ORCCI</name>
<dbReference type="Pfam" id="PF03067">
    <property type="entry name" value="LPMO_10"/>
    <property type="match status" value="1"/>
</dbReference>
<gene>
    <name evidence="4" type="ORF">Ocin01_00444</name>
</gene>
<dbReference type="OrthoDB" id="64893at2759"/>
<evidence type="ECO:0000256" key="2">
    <source>
        <dbReference type="SAM" id="SignalP"/>
    </source>
</evidence>
<dbReference type="InterPro" id="IPR004302">
    <property type="entry name" value="Cellulose/chitin-bd_N"/>
</dbReference>
<dbReference type="OMA" id="ANYNDHE"/>